<dbReference type="EMBL" id="VCGU01000458">
    <property type="protein sequence ID" value="TRY64221.1"/>
    <property type="molecule type" value="Genomic_DNA"/>
</dbReference>
<keyword evidence="3" id="KW-1185">Reference proteome</keyword>
<accession>A0A553NFM8</accession>
<name>A0A553NFM8_TIGCA</name>
<evidence type="ECO:0000313" key="3">
    <source>
        <dbReference type="Proteomes" id="UP000318571"/>
    </source>
</evidence>
<sequence>MTQNILWRIMSLRMWCSSLRMTDPLVVRVQIVRERRTKLIDEFVKDALFLEISGCETESSNQEEAKINGWLESQVITDEVSPHREDCVGDLMGYSSENGEGGCGPIT</sequence>
<dbReference type="Proteomes" id="UP000318571">
    <property type="component" value="Chromosome 10"/>
</dbReference>
<gene>
    <name evidence="2" type="ORF">TCAL_04644</name>
</gene>
<feature type="chain" id="PRO_5021953765" evidence="1">
    <location>
        <begin position="19"/>
        <end position="107"/>
    </location>
</feature>
<proteinExistence type="predicted"/>
<reference evidence="2 3" key="1">
    <citation type="journal article" date="2018" name="Nat. Ecol. Evol.">
        <title>Genomic signatures of mitonuclear coevolution across populations of Tigriopus californicus.</title>
        <authorList>
            <person name="Barreto F.S."/>
            <person name="Watson E.T."/>
            <person name="Lima T.G."/>
            <person name="Willett C.S."/>
            <person name="Edmands S."/>
            <person name="Li W."/>
            <person name="Burton R.S."/>
        </authorList>
    </citation>
    <scope>NUCLEOTIDE SEQUENCE [LARGE SCALE GENOMIC DNA]</scope>
    <source>
        <strain evidence="2 3">San Diego</strain>
    </source>
</reference>
<evidence type="ECO:0000313" key="2">
    <source>
        <dbReference type="EMBL" id="TRY64221.1"/>
    </source>
</evidence>
<protein>
    <submittedName>
        <fullName evidence="2">Uncharacterized protein</fullName>
    </submittedName>
</protein>
<keyword evidence="1" id="KW-0732">Signal</keyword>
<dbReference type="AlphaFoldDB" id="A0A553NFM8"/>
<evidence type="ECO:0000256" key="1">
    <source>
        <dbReference type="SAM" id="SignalP"/>
    </source>
</evidence>
<feature type="signal peptide" evidence="1">
    <location>
        <begin position="1"/>
        <end position="18"/>
    </location>
</feature>
<organism evidence="2 3">
    <name type="scientific">Tigriopus californicus</name>
    <name type="common">Marine copepod</name>
    <dbReference type="NCBI Taxonomy" id="6832"/>
    <lineage>
        <taxon>Eukaryota</taxon>
        <taxon>Metazoa</taxon>
        <taxon>Ecdysozoa</taxon>
        <taxon>Arthropoda</taxon>
        <taxon>Crustacea</taxon>
        <taxon>Multicrustacea</taxon>
        <taxon>Hexanauplia</taxon>
        <taxon>Copepoda</taxon>
        <taxon>Harpacticoida</taxon>
        <taxon>Harpacticidae</taxon>
        <taxon>Tigriopus</taxon>
    </lineage>
</organism>
<comment type="caution">
    <text evidence="2">The sequence shown here is derived from an EMBL/GenBank/DDBJ whole genome shotgun (WGS) entry which is preliminary data.</text>
</comment>